<proteinExistence type="predicted"/>
<sequence>MHKELSNDAKKKNDGFIFSSFAENANNIKLTASLTNNVKPTGRLPRASLGMGALLSGQQFDRPKVSGQTVVLNQLVQGGATKKKQRAYLGAVALNENATKITRPTIRATVDRKNQN</sequence>
<keyword evidence="2" id="KW-1185">Reference proteome</keyword>
<evidence type="ECO:0000313" key="1">
    <source>
        <dbReference type="EMBL" id="TKR82310.1"/>
    </source>
</evidence>
<gene>
    <name evidence="1" type="ORF">L596_016052</name>
</gene>
<dbReference type="EMBL" id="AZBU02000004">
    <property type="protein sequence ID" value="TKR82310.1"/>
    <property type="molecule type" value="Genomic_DNA"/>
</dbReference>
<accession>A0A4U5NHT8</accession>
<comment type="caution">
    <text evidence="1">The sequence shown here is derived from an EMBL/GenBank/DDBJ whole genome shotgun (WGS) entry which is preliminary data.</text>
</comment>
<reference evidence="1 2" key="1">
    <citation type="journal article" date="2015" name="Genome Biol.">
        <title>Comparative genomics of Steinernema reveals deeply conserved gene regulatory networks.</title>
        <authorList>
            <person name="Dillman A.R."/>
            <person name="Macchietto M."/>
            <person name="Porter C.F."/>
            <person name="Rogers A."/>
            <person name="Williams B."/>
            <person name="Antoshechkin I."/>
            <person name="Lee M.M."/>
            <person name="Goodwin Z."/>
            <person name="Lu X."/>
            <person name="Lewis E.E."/>
            <person name="Goodrich-Blair H."/>
            <person name="Stock S.P."/>
            <person name="Adams B.J."/>
            <person name="Sternberg P.W."/>
            <person name="Mortazavi A."/>
        </authorList>
    </citation>
    <scope>NUCLEOTIDE SEQUENCE [LARGE SCALE GENOMIC DNA]</scope>
    <source>
        <strain evidence="1 2">ALL</strain>
    </source>
</reference>
<name>A0A4U5NHT8_STECR</name>
<evidence type="ECO:0000313" key="2">
    <source>
        <dbReference type="Proteomes" id="UP000298663"/>
    </source>
</evidence>
<dbReference type="AlphaFoldDB" id="A0A4U5NHT8"/>
<organism evidence="1 2">
    <name type="scientific">Steinernema carpocapsae</name>
    <name type="common">Entomopathogenic nematode</name>
    <dbReference type="NCBI Taxonomy" id="34508"/>
    <lineage>
        <taxon>Eukaryota</taxon>
        <taxon>Metazoa</taxon>
        <taxon>Ecdysozoa</taxon>
        <taxon>Nematoda</taxon>
        <taxon>Chromadorea</taxon>
        <taxon>Rhabditida</taxon>
        <taxon>Tylenchina</taxon>
        <taxon>Panagrolaimomorpha</taxon>
        <taxon>Strongyloidoidea</taxon>
        <taxon>Steinernematidae</taxon>
        <taxon>Steinernema</taxon>
    </lineage>
</organism>
<reference evidence="1 2" key="2">
    <citation type="journal article" date="2019" name="G3 (Bethesda)">
        <title>Hybrid Assembly of the Genome of the Entomopathogenic Nematode Steinernema carpocapsae Identifies the X-Chromosome.</title>
        <authorList>
            <person name="Serra L."/>
            <person name="Macchietto M."/>
            <person name="Macias-Munoz A."/>
            <person name="McGill C.J."/>
            <person name="Rodriguez I.M."/>
            <person name="Rodriguez B."/>
            <person name="Murad R."/>
            <person name="Mortazavi A."/>
        </authorList>
    </citation>
    <scope>NUCLEOTIDE SEQUENCE [LARGE SCALE GENOMIC DNA]</scope>
    <source>
        <strain evidence="1 2">ALL</strain>
    </source>
</reference>
<protein>
    <submittedName>
        <fullName evidence="1">Uncharacterized protein</fullName>
    </submittedName>
</protein>
<dbReference type="Proteomes" id="UP000298663">
    <property type="component" value="Unassembled WGS sequence"/>
</dbReference>